<evidence type="ECO:0000256" key="2">
    <source>
        <dbReference type="ARBA" id="ARBA00022450"/>
    </source>
</evidence>
<comment type="caution">
    <text evidence="7">The sequence shown here is derived from an EMBL/GenBank/DDBJ whole genome shotgun (WGS) entry which is preliminary data.</text>
</comment>
<dbReference type="SMART" id="SM00823">
    <property type="entry name" value="PKS_PP"/>
    <property type="match status" value="2"/>
</dbReference>
<dbReference type="Gene3D" id="3.30.559.30">
    <property type="entry name" value="Nonribosomal peptide synthetase, condensation domain"/>
    <property type="match status" value="3"/>
</dbReference>
<evidence type="ECO:0000256" key="4">
    <source>
        <dbReference type="ARBA" id="ARBA00022737"/>
    </source>
</evidence>
<dbReference type="SUPFAM" id="SSF47336">
    <property type="entry name" value="ACP-like"/>
    <property type="match status" value="2"/>
</dbReference>
<keyword evidence="5" id="KW-0045">Antibiotic biosynthesis</keyword>
<dbReference type="PANTHER" id="PTHR45527">
    <property type="entry name" value="NONRIBOSOMAL PEPTIDE SYNTHETASE"/>
    <property type="match status" value="1"/>
</dbReference>
<keyword evidence="4" id="KW-0677">Repeat</keyword>
<evidence type="ECO:0000256" key="3">
    <source>
        <dbReference type="ARBA" id="ARBA00022553"/>
    </source>
</evidence>
<dbReference type="CDD" id="cd05930">
    <property type="entry name" value="A_NRPS"/>
    <property type="match status" value="1"/>
</dbReference>
<proteinExistence type="predicted"/>
<feature type="domain" description="Carrier" evidence="6">
    <location>
        <begin position="943"/>
        <end position="1018"/>
    </location>
</feature>
<name>A0ABS7FZU3_9ACTN</name>
<evidence type="ECO:0000313" key="7">
    <source>
        <dbReference type="EMBL" id="MBW8485475.1"/>
    </source>
</evidence>
<dbReference type="InterPro" id="IPR020806">
    <property type="entry name" value="PKS_PP-bd"/>
</dbReference>
<dbReference type="InterPro" id="IPR042099">
    <property type="entry name" value="ANL_N_sf"/>
</dbReference>
<dbReference type="Pfam" id="PF00501">
    <property type="entry name" value="AMP-binding"/>
    <property type="match status" value="2"/>
</dbReference>
<reference evidence="7 8" key="1">
    <citation type="submission" date="2021-07" db="EMBL/GenBank/DDBJ databases">
        <title>Actinomadura sp. PM05-2 isolated from lichen.</title>
        <authorList>
            <person name="Somphong A."/>
            <person name="Phongsopitanun W."/>
            <person name="Tanasupawat S."/>
            <person name="Peongsungnone V."/>
        </authorList>
    </citation>
    <scope>NUCLEOTIDE SEQUENCE [LARGE SCALE GENOMIC DNA]</scope>
    <source>
        <strain evidence="7 8">PM05-2</strain>
    </source>
</reference>
<evidence type="ECO:0000256" key="1">
    <source>
        <dbReference type="ARBA" id="ARBA00001957"/>
    </source>
</evidence>
<dbReference type="CDD" id="cd19540">
    <property type="entry name" value="LCL_NRPS-like"/>
    <property type="match status" value="1"/>
</dbReference>
<dbReference type="NCBIfam" id="TIGR01720">
    <property type="entry name" value="NRPS-para261"/>
    <property type="match status" value="1"/>
</dbReference>
<evidence type="ECO:0000313" key="8">
    <source>
        <dbReference type="Proteomes" id="UP000774570"/>
    </source>
</evidence>
<keyword evidence="3" id="KW-0597">Phosphoprotein</keyword>
<dbReference type="NCBIfam" id="TIGR01733">
    <property type="entry name" value="AA-adenyl-dom"/>
    <property type="match status" value="2"/>
</dbReference>
<accession>A0ABS7FZU3</accession>
<evidence type="ECO:0000259" key="6">
    <source>
        <dbReference type="PROSITE" id="PS50075"/>
    </source>
</evidence>
<keyword evidence="8" id="KW-1185">Reference proteome</keyword>
<keyword evidence="2" id="KW-0596">Phosphopantetheine</keyword>
<dbReference type="Gene3D" id="3.30.300.30">
    <property type="match status" value="2"/>
</dbReference>
<dbReference type="InterPro" id="IPR036736">
    <property type="entry name" value="ACP-like_sf"/>
</dbReference>
<dbReference type="Gene3D" id="1.10.1200.10">
    <property type="entry name" value="ACP-like"/>
    <property type="match status" value="2"/>
</dbReference>
<dbReference type="PROSITE" id="PS00455">
    <property type="entry name" value="AMP_BINDING"/>
    <property type="match status" value="2"/>
</dbReference>
<dbReference type="EMBL" id="JAIBOA010000016">
    <property type="protein sequence ID" value="MBW8485475.1"/>
    <property type="molecule type" value="Genomic_DNA"/>
</dbReference>
<dbReference type="Gene3D" id="3.40.50.12780">
    <property type="entry name" value="N-terminal domain of ligase-like"/>
    <property type="match status" value="1"/>
</dbReference>
<dbReference type="InterPro" id="IPR023213">
    <property type="entry name" value="CAT-like_dom_sf"/>
</dbReference>
<evidence type="ECO:0000256" key="5">
    <source>
        <dbReference type="ARBA" id="ARBA00023194"/>
    </source>
</evidence>
<sequence>MNRGDLEDILPLSPLQQGFFFHALLDSGEAPGDSDVYTAQIVLDLAGPLDAAALRAAADTLLRRHGNLRAAFWHEDLSRPVQVIPRAAELPWREAEAADDAAAEAIVQEERARGFDVTEPPLLRFVLVRLAADRHRLVLTNHHILWDGWSTPVLATELFLLYIQGGHDAGFPRVTPYKNYLAWLAGQDRTAAEDAWRRALAGVDEPTLVAPEAAGRPPVRPARTSTALDERLTRKLGRAARRHGVTLSTVLQAAWGLTLGRLLGTGDVVFGATVSGRPPELPGVEQMIGLFINTLPIRVRYSLDEPLSALLERLQDEQTELLAHHHLGLTDIQKVAGTGGPLFDTMTVLENYPFDPASMDGELNGVRITGFDSYDATHFPLSFVAIPDKELSLRLHYRPDVYDAEVVEGLLARTRRFLEAFAEDADQPIGAVDVAGEDERARLAAWNATAAEPVPGTLASLFERQAARTPDATALVANGEALTFAELNGRANRLAHELIARGIGAEDRVALVLPRTPEMVAAILGVLKAGAAYVPIDPEYPADRIAYMLDDAAPVLTIGAESPDVSGRPDHDPSDADRVRPLLPGNAAYVIYTSGSTGRPKGVPVAHAAVLNYYEAHRASFMEPEIERAGRRMRFAHTASFSFDTSWHGLLWMLHGQELHLIDDELRRDVAGFAAYIAAARIDLVNTTPSHFQSLRDSGLLTAAHRPSTLLLGGEAIGQALWDELRALTGVTVRNFYGPTESTVDTMNARVTDAARPTIGSPYRATRAYVLDAALQPAAPGLPGELYLAGAQLARGYLGRPGLTAERFVADPFGAPGERMYRTGDLVRWTFDGKIEYLGRVDDQVKIRGFRVELGEVESVLVRHAAVAHAAVVVRDGRLAAYLVPAGGAGLDAAAVRRHAAAHLPDYMVPSLTVLDALPLTVNGKLDRRALPEPGAAATVSRAPRSPQEEILCGLFGEILGVARVGVDDSFFDLGGDSLVATRLISRIRTALGAELPVRALFEAPTVAGLAERLADAAGTARPPLVRADRPGTVPLSYAQQRLWFLNRFEGPSATFNMPAALRLDGALDRAALQAALADVVARHEPLRTVFPDSGGTPRQLVLPAADARPALPVVRTDEARLPMELAAAVGEGFDLSAEPPLRARLFDLGGDSHVLALVLHHIAADGWSMAPLARDVVLAYAARAEGKAPEWEPLPVQYADYTLWQHELFGSEDDPGSLISRQLAHWKDALAGLPDQLELPADRPRPTEASYRGGTVAFELDADVHAALRTIARETGASLFMVMQAAFAALLTRLGAGTDVPIGSPIAGRTDEALDDLVGMFVNMLVLRTDTSGDPTFRDLVARVKDADLAAYAHQDVPFERLVEVLNPARSMARHPLFQVVLSFQNNPEARLEMDGLSGGAEPLTAGVAKYDLSLYLEERQDEQGAPAGIEAGLEYALDLFDPDTAASIADRFARLVRELVDAPDAPIGTADVLERAERRTLLRKWAGGTAIGKADRTTVPALFEAQAAARPDAPAVTFEDTTLTYGELNARANRLARHLVAQGVGPERFVALSLPRSADLVVAILAVLKAGAAYVPVDPDYPADRIAYMLDDAKPVLTVESADADGAYADTDLTDADRLAPLLPDHPAYVIYTSGSTGRPKGVVVPHQNVARLLSSTQDWFHFGPDDVWTLFHSYAFDFSVWELWGSLLYGGRLVVVPYLTSRTPADFLKLLAAERVTVLNQTPSAFYQLMAADRDAPGTDLALRYIVFGGEALELGRLDDWYSRHAEDAPTLVNMYGITETTVHVSYIALDREYAATAPGSVIGEGIPDLKLYVLDDRLQPAPIGVVGELYVAGDGLARGYLNRPGLSAERFVADPHGKPGTRMYRTGDLGRWLKSGKLEYLGRADQQVQLRGFRIELGEIEAALVRHDSVRDAAVVVRDDRLIAYAVGGGVDSGELRRFVNLTLPDYMVPAVVVELDALPLTSNGKLDRKALPAPDFGAKVSGRAPRTPEEETLAALFAEVLGLERVGVDDGFFDLGGDSIIAIQLVSRARQSGLVISPREVFQHQTVEELAAVARPAGEDERVEVEAPGAGVGTVPPTPIMRWFRRLHGPTNDYSQRMLLRVPPGLGEDALARALQAVLDHHDMLRLRVGPDGGGFEVAEPGAVDAAALVRRVEGIDAATLRAESLAARRRLDPAAGTMVQLVWFDAGPAASGRLLITAHHLVVDGVSWRIVLPDLVAALAGGALDPVPTSFRRWAQRLAAAASDPGRLAEVPLWTEILATPDPDLADRPLDPAADTFGTARHLTVDLPADVTGPLLTDVPAAFHGRANDVLLTGLALAVAEWRRERGAGEDGAVLIDLEGHGREEIVPGVDLSRTAGWFTSIFPVRLDAGGVGWAEATAGGPAVGTALKRIKEQLRELPDNGIGYGLLEDRLPAARTPQIAFNYLGRAAAPAETDWSPAGQADTDALAGGQDDALALVHAIEVNAHTRDLPGGPELSATWTWAGGLFAETEIADLAGRWAAALRGLVAHVVDAPADGPVGGFTPSDLSLVEIDQDEIDDLAAELDGDWELD</sequence>
<dbReference type="InterPro" id="IPR001242">
    <property type="entry name" value="Condensation_dom"/>
</dbReference>
<dbReference type="Pfam" id="PF13193">
    <property type="entry name" value="AMP-binding_C"/>
    <property type="match status" value="2"/>
</dbReference>
<dbReference type="InterPro" id="IPR025110">
    <property type="entry name" value="AMP-bd_C"/>
</dbReference>
<gene>
    <name evidence="7" type="ORF">K1Y72_24055</name>
</gene>
<dbReference type="Pfam" id="PF00668">
    <property type="entry name" value="Condensation"/>
    <property type="match status" value="3"/>
</dbReference>
<dbReference type="Gene3D" id="3.40.50.980">
    <property type="match status" value="2"/>
</dbReference>
<dbReference type="Gene3D" id="2.30.38.10">
    <property type="entry name" value="Luciferase, Domain 3"/>
    <property type="match status" value="1"/>
</dbReference>
<protein>
    <submittedName>
        <fullName evidence="7">Amino acid adenylation domain-containing protein</fullName>
    </submittedName>
</protein>
<feature type="domain" description="Carrier" evidence="6">
    <location>
        <begin position="1989"/>
        <end position="2063"/>
    </location>
</feature>
<dbReference type="CDD" id="cd19543">
    <property type="entry name" value="DCL_NRPS"/>
    <property type="match status" value="1"/>
</dbReference>
<dbReference type="CDD" id="cd19534">
    <property type="entry name" value="E_NRPS"/>
    <property type="match status" value="1"/>
</dbReference>
<dbReference type="InterPro" id="IPR010071">
    <property type="entry name" value="AA_adenyl_dom"/>
</dbReference>
<comment type="cofactor">
    <cofactor evidence="1">
        <name>pantetheine 4'-phosphate</name>
        <dbReference type="ChEBI" id="CHEBI:47942"/>
    </cofactor>
</comment>
<dbReference type="InterPro" id="IPR010060">
    <property type="entry name" value="NRPS_synth"/>
</dbReference>
<dbReference type="Gene3D" id="3.30.559.10">
    <property type="entry name" value="Chloramphenicol acetyltransferase-like domain"/>
    <property type="match status" value="3"/>
</dbReference>
<dbReference type="PANTHER" id="PTHR45527:SF1">
    <property type="entry name" value="FATTY ACID SYNTHASE"/>
    <property type="match status" value="1"/>
</dbReference>
<dbReference type="CDD" id="cd17643">
    <property type="entry name" value="A_NRPS_Cytc1-like"/>
    <property type="match status" value="1"/>
</dbReference>
<organism evidence="7 8">
    <name type="scientific">Actinomadura parmotrematis</name>
    <dbReference type="NCBI Taxonomy" id="2864039"/>
    <lineage>
        <taxon>Bacteria</taxon>
        <taxon>Bacillati</taxon>
        <taxon>Actinomycetota</taxon>
        <taxon>Actinomycetes</taxon>
        <taxon>Streptosporangiales</taxon>
        <taxon>Thermomonosporaceae</taxon>
        <taxon>Actinomadura</taxon>
    </lineage>
</organism>
<dbReference type="PROSITE" id="PS00012">
    <property type="entry name" value="PHOSPHOPANTETHEINE"/>
    <property type="match status" value="2"/>
</dbReference>
<dbReference type="Proteomes" id="UP000774570">
    <property type="component" value="Unassembled WGS sequence"/>
</dbReference>
<dbReference type="SUPFAM" id="SSF56801">
    <property type="entry name" value="Acetyl-CoA synthetase-like"/>
    <property type="match status" value="2"/>
</dbReference>
<dbReference type="InterPro" id="IPR006162">
    <property type="entry name" value="Ppantetheine_attach_site"/>
</dbReference>
<dbReference type="PROSITE" id="PS50075">
    <property type="entry name" value="CARRIER"/>
    <property type="match status" value="2"/>
</dbReference>
<dbReference type="SUPFAM" id="SSF52777">
    <property type="entry name" value="CoA-dependent acyltransferases"/>
    <property type="match status" value="6"/>
</dbReference>
<dbReference type="InterPro" id="IPR045851">
    <property type="entry name" value="AMP-bd_C_sf"/>
</dbReference>
<dbReference type="InterPro" id="IPR020845">
    <property type="entry name" value="AMP-binding_CS"/>
</dbReference>
<dbReference type="InterPro" id="IPR009081">
    <property type="entry name" value="PP-bd_ACP"/>
</dbReference>
<dbReference type="InterPro" id="IPR000873">
    <property type="entry name" value="AMP-dep_synth/lig_dom"/>
</dbReference>
<dbReference type="RefSeq" id="WP_220168703.1">
    <property type="nucleotide sequence ID" value="NZ_JAIBOA010000016.1"/>
</dbReference>
<dbReference type="Pfam" id="PF00550">
    <property type="entry name" value="PP-binding"/>
    <property type="match status" value="2"/>
</dbReference>